<dbReference type="EMBL" id="MDYL01000012">
    <property type="protein sequence ID" value="OQD74164.1"/>
    <property type="molecule type" value="Genomic_DNA"/>
</dbReference>
<sequence length="217" mass="25097">MRAFKTLSASSHASDHPELGDFNKRRVFIALYEREELSVGLSRRRLEHAAYHWKIIITPKDHSGSDCYAYSVTNGPIQKGKGHIIDGNRERIWQFREEQINPDISSLLVGMIMIGKVPSQVTRDDIKKNISPPTIQVPDKLWENGTTWIKEAIAKLQESGLAEEFYIQQFMDDALAFADHYTKHGLGRKCRFSISHHCFVHPRMKCPMLNYTKRPMW</sequence>
<proteinExistence type="predicted"/>
<dbReference type="OMA" id="CNAYEAT"/>
<reference evidence="2" key="1">
    <citation type="journal article" date="2017" name="Nat. Microbiol.">
        <title>Global analysis of biosynthetic gene clusters reveals vast potential of secondary metabolite production in Penicillium species.</title>
        <authorList>
            <person name="Nielsen J.C."/>
            <person name="Grijseels S."/>
            <person name="Prigent S."/>
            <person name="Ji B."/>
            <person name="Dainat J."/>
            <person name="Nielsen K.F."/>
            <person name="Frisvad J.C."/>
            <person name="Workman M."/>
            <person name="Nielsen J."/>
        </authorList>
    </citation>
    <scope>NUCLEOTIDE SEQUENCE [LARGE SCALE GENOMIC DNA]</scope>
    <source>
        <strain evidence="2">IBT 11843</strain>
    </source>
</reference>
<dbReference type="Pfam" id="PF21858">
    <property type="entry name" value="DUF6914"/>
    <property type="match status" value="1"/>
</dbReference>
<evidence type="ECO:0000313" key="1">
    <source>
        <dbReference type="EMBL" id="OQD74164.1"/>
    </source>
</evidence>
<dbReference type="OrthoDB" id="4924482at2759"/>
<gene>
    <name evidence="1" type="ORF">PENDEC_c012G02298</name>
</gene>
<keyword evidence="2" id="KW-1185">Reference proteome</keyword>
<comment type="caution">
    <text evidence="1">The sequence shown here is derived from an EMBL/GenBank/DDBJ whole genome shotgun (WGS) entry which is preliminary data.</text>
</comment>
<organism evidence="1 2">
    <name type="scientific">Penicillium decumbens</name>
    <dbReference type="NCBI Taxonomy" id="69771"/>
    <lineage>
        <taxon>Eukaryota</taxon>
        <taxon>Fungi</taxon>
        <taxon>Dikarya</taxon>
        <taxon>Ascomycota</taxon>
        <taxon>Pezizomycotina</taxon>
        <taxon>Eurotiomycetes</taxon>
        <taxon>Eurotiomycetidae</taxon>
        <taxon>Eurotiales</taxon>
        <taxon>Aspergillaceae</taxon>
        <taxon>Penicillium</taxon>
    </lineage>
</organism>
<dbReference type="STRING" id="69771.A0A1V6PAX8"/>
<accession>A0A1V6PAX8</accession>
<protein>
    <submittedName>
        <fullName evidence="1">Uncharacterized protein</fullName>
    </submittedName>
</protein>
<evidence type="ECO:0000313" key="2">
    <source>
        <dbReference type="Proteomes" id="UP000191522"/>
    </source>
</evidence>
<name>A0A1V6PAX8_PENDC</name>
<dbReference type="Proteomes" id="UP000191522">
    <property type="component" value="Unassembled WGS sequence"/>
</dbReference>
<dbReference type="InterPro" id="IPR054208">
    <property type="entry name" value="DUF6914"/>
</dbReference>
<dbReference type="AlphaFoldDB" id="A0A1V6PAX8"/>